<gene>
    <name evidence="2" type="ORF">ALC62_02081</name>
</gene>
<name>A0A151INP4_9HYME</name>
<feature type="compositionally biased region" description="Basic and acidic residues" evidence="1">
    <location>
        <begin position="55"/>
        <end position="65"/>
    </location>
</feature>
<evidence type="ECO:0000313" key="3">
    <source>
        <dbReference type="Proteomes" id="UP000078542"/>
    </source>
</evidence>
<accession>A0A151INP4</accession>
<protein>
    <submittedName>
        <fullName evidence="2">Uncharacterized protein</fullName>
    </submittedName>
</protein>
<dbReference type="Proteomes" id="UP000078542">
    <property type="component" value="Unassembled WGS sequence"/>
</dbReference>
<feature type="region of interest" description="Disordered" evidence="1">
    <location>
        <begin position="55"/>
        <end position="77"/>
    </location>
</feature>
<evidence type="ECO:0000256" key="1">
    <source>
        <dbReference type="SAM" id="MobiDB-lite"/>
    </source>
</evidence>
<dbReference type="AlphaFoldDB" id="A0A151INP4"/>
<sequence>MRNVKCTHLAQSRYTPRKKSDPVSVNRSKRSTLCVQMYVCVDTCHNSAHACVRERERERERDHGNATKVCPVPRPVGHRPDGYRTLAPYVRVCSVFPLPRANEITPLLPPSTELDL</sequence>
<reference evidence="2 3" key="1">
    <citation type="submission" date="2016-03" db="EMBL/GenBank/DDBJ databases">
        <title>Cyphomyrmex costatus WGS genome.</title>
        <authorList>
            <person name="Nygaard S."/>
            <person name="Hu H."/>
            <person name="Boomsma J."/>
            <person name="Zhang G."/>
        </authorList>
    </citation>
    <scope>NUCLEOTIDE SEQUENCE [LARGE SCALE GENOMIC DNA]</scope>
    <source>
        <strain evidence="2">MS0001</strain>
        <tissue evidence="2">Whole body</tissue>
    </source>
</reference>
<dbReference type="EMBL" id="KQ976940">
    <property type="protein sequence ID" value="KYN06958.1"/>
    <property type="molecule type" value="Genomic_DNA"/>
</dbReference>
<proteinExistence type="predicted"/>
<evidence type="ECO:0000313" key="2">
    <source>
        <dbReference type="EMBL" id="KYN06958.1"/>
    </source>
</evidence>
<organism evidence="2 3">
    <name type="scientific">Cyphomyrmex costatus</name>
    <dbReference type="NCBI Taxonomy" id="456900"/>
    <lineage>
        <taxon>Eukaryota</taxon>
        <taxon>Metazoa</taxon>
        <taxon>Ecdysozoa</taxon>
        <taxon>Arthropoda</taxon>
        <taxon>Hexapoda</taxon>
        <taxon>Insecta</taxon>
        <taxon>Pterygota</taxon>
        <taxon>Neoptera</taxon>
        <taxon>Endopterygota</taxon>
        <taxon>Hymenoptera</taxon>
        <taxon>Apocrita</taxon>
        <taxon>Aculeata</taxon>
        <taxon>Formicoidea</taxon>
        <taxon>Formicidae</taxon>
        <taxon>Myrmicinae</taxon>
        <taxon>Cyphomyrmex</taxon>
    </lineage>
</organism>
<keyword evidence="3" id="KW-1185">Reference proteome</keyword>